<name>A0A0G1U0W2_9BACT</name>
<gene>
    <name evidence="1" type="ORF">UY16_C0021G0019</name>
</gene>
<comment type="caution">
    <text evidence="1">The sequence shown here is derived from an EMBL/GenBank/DDBJ whole genome shotgun (WGS) entry which is preliminary data.</text>
</comment>
<dbReference type="EMBL" id="LCOY01000021">
    <property type="protein sequence ID" value="KKU87669.1"/>
    <property type="molecule type" value="Genomic_DNA"/>
</dbReference>
<evidence type="ECO:0000313" key="2">
    <source>
        <dbReference type="Proteomes" id="UP000034739"/>
    </source>
</evidence>
<dbReference type="Proteomes" id="UP000034739">
    <property type="component" value="Unassembled WGS sequence"/>
</dbReference>
<sequence length="100" mass="11324">MTSAEKLNGQFYVGGSVWVKPEAMGDHVMKLHHLKEWSQGPWGIVEINEDTYAIAPIKLNHLGNEMRDADGNPVVIMREIRRFNIADDVLQPPETPTNQE</sequence>
<protein>
    <submittedName>
        <fullName evidence="1">Uncharacterized protein</fullName>
    </submittedName>
</protein>
<evidence type="ECO:0000313" key="1">
    <source>
        <dbReference type="EMBL" id="KKU87669.1"/>
    </source>
</evidence>
<accession>A0A0G1U0W2</accession>
<organism evidence="1 2">
    <name type="scientific">Candidatus Gottesmanbacteria bacterium GW2011_GWA2_47_9</name>
    <dbReference type="NCBI Taxonomy" id="1618445"/>
    <lineage>
        <taxon>Bacteria</taxon>
        <taxon>Candidatus Gottesmaniibacteriota</taxon>
    </lineage>
</organism>
<proteinExistence type="predicted"/>
<dbReference type="AlphaFoldDB" id="A0A0G1U0W2"/>
<reference evidence="1 2" key="1">
    <citation type="journal article" date="2015" name="Nature">
        <title>rRNA introns, odd ribosomes, and small enigmatic genomes across a large radiation of phyla.</title>
        <authorList>
            <person name="Brown C.T."/>
            <person name="Hug L.A."/>
            <person name="Thomas B.C."/>
            <person name="Sharon I."/>
            <person name="Castelle C.J."/>
            <person name="Singh A."/>
            <person name="Wilkins M.J."/>
            <person name="Williams K.H."/>
            <person name="Banfield J.F."/>
        </authorList>
    </citation>
    <scope>NUCLEOTIDE SEQUENCE [LARGE SCALE GENOMIC DNA]</scope>
</reference>